<dbReference type="RefSeq" id="WP_085866886.1">
    <property type="nucleotide sequence ID" value="NZ_FWFQ01000002.1"/>
</dbReference>
<organism evidence="2 3">
    <name type="scientific">Pseudoruegeria aquimaris</name>
    <dbReference type="NCBI Taxonomy" id="393663"/>
    <lineage>
        <taxon>Bacteria</taxon>
        <taxon>Pseudomonadati</taxon>
        <taxon>Pseudomonadota</taxon>
        <taxon>Alphaproteobacteria</taxon>
        <taxon>Rhodobacterales</taxon>
        <taxon>Roseobacteraceae</taxon>
        <taxon>Pseudoruegeria</taxon>
    </lineage>
</organism>
<dbReference type="EMBL" id="FWFQ01000002">
    <property type="protein sequence ID" value="SLN14116.1"/>
    <property type="molecule type" value="Genomic_DNA"/>
</dbReference>
<feature type="domain" description="Hedgehog/Intein (Hint)" evidence="1">
    <location>
        <begin position="134"/>
        <end position="270"/>
    </location>
</feature>
<dbReference type="Proteomes" id="UP000193409">
    <property type="component" value="Unassembled WGS sequence"/>
</dbReference>
<proteinExistence type="predicted"/>
<dbReference type="SUPFAM" id="SSF51294">
    <property type="entry name" value="Hedgehog/intein (Hint) domain"/>
    <property type="match status" value="1"/>
</dbReference>
<gene>
    <name evidence="2" type="ORF">PSA7680_00291</name>
</gene>
<keyword evidence="3" id="KW-1185">Reference proteome</keyword>
<evidence type="ECO:0000313" key="3">
    <source>
        <dbReference type="Proteomes" id="UP000193409"/>
    </source>
</evidence>
<dbReference type="AlphaFoldDB" id="A0A1Y5RCD6"/>
<dbReference type="InterPro" id="IPR036844">
    <property type="entry name" value="Hint_dom_sf"/>
</dbReference>
<reference evidence="2 3" key="1">
    <citation type="submission" date="2017-03" db="EMBL/GenBank/DDBJ databases">
        <authorList>
            <person name="Afonso C.L."/>
            <person name="Miller P.J."/>
            <person name="Scott M.A."/>
            <person name="Spackman E."/>
            <person name="Goraichik I."/>
            <person name="Dimitrov K.M."/>
            <person name="Suarez D.L."/>
            <person name="Swayne D.E."/>
        </authorList>
    </citation>
    <scope>NUCLEOTIDE SEQUENCE [LARGE SCALE GENOMIC DNA]</scope>
    <source>
        <strain evidence="2 3">CECT 7680</strain>
    </source>
</reference>
<dbReference type="OrthoDB" id="7226361at2"/>
<dbReference type="InterPro" id="IPR028992">
    <property type="entry name" value="Hedgehog/Intein_dom"/>
</dbReference>
<sequence length="321" mass="34925">MAEFDFQSVIFYDRDGGSTNFSFDNDAFLDHPGTLNDGDGAGDTVFDSNDSFQFTITQEILDAFPSAPYSLGQKVTLDYFGTYTEGGITYVVLEDTNNTDFGFFFSPEDSSTSFGSGLSKTVNVDDVDNSDFTVCFAAGTLIATPEGVCAVEELKIGDLVTTADGRQVAVKWIGRQTVHKIFTPAERFCPVRIRAGALGGGLPRADLTVTGDHALMIDGFAINASALVNGASIDWVPMAELPDRVTYYHVETEAHDVILAHGAPAETYVDYVTRRRFDNFAEYLALYGEEAVIREMDVPRVSSARLVPPAIRDRLARHAAA</sequence>
<dbReference type="Pfam" id="PF13403">
    <property type="entry name" value="Hint_2"/>
    <property type="match status" value="1"/>
</dbReference>
<protein>
    <recommendedName>
        <fullName evidence="1">Hedgehog/Intein (Hint) domain-containing protein</fullName>
    </recommendedName>
</protein>
<accession>A0A1Y5RCD6</accession>
<name>A0A1Y5RCD6_9RHOB</name>
<dbReference type="Gene3D" id="2.170.16.10">
    <property type="entry name" value="Hedgehog/Intein (Hint) domain"/>
    <property type="match status" value="1"/>
</dbReference>
<evidence type="ECO:0000259" key="1">
    <source>
        <dbReference type="Pfam" id="PF13403"/>
    </source>
</evidence>
<evidence type="ECO:0000313" key="2">
    <source>
        <dbReference type="EMBL" id="SLN14116.1"/>
    </source>
</evidence>